<evidence type="ECO:0000256" key="7">
    <source>
        <dbReference type="ARBA" id="ARBA00022679"/>
    </source>
</evidence>
<dbReference type="GO" id="GO:0007219">
    <property type="term" value="P:Notch signaling pathway"/>
    <property type="evidence" value="ECO:0007669"/>
    <property type="project" value="UniProtKB-KW"/>
</dbReference>
<dbReference type="Proteomes" id="UP000046392">
    <property type="component" value="Unplaced"/>
</dbReference>
<comment type="pathway">
    <text evidence="2">Protein modification; protein glycosylation.</text>
</comment>
<evidence type="ECO:0000256" key="12">
    <source>
        <dbReference type="ARBA" id="ARBA00023253"/>
    </source>
</evidence>
<dbReference type="InterPro" id="IPR039922">
    <property type="entry name" value="POFUT1"/>
</dbReference>
<feature type="chain" id="PRO_5005895148" description="GDP-fucose protein O-fucosyltransferase 1" evidence="17">
    <location>
        <begin position="18"/>
        <end position="400"/>
    </location>
</feature>
<evidence type="ECO:0000256" key="1">
    <source>
        <dbReference type="ARBA" id="ARBA00004240"/>
    </source>
</evidence>
<keyword evidence="9" id="KW-0914">Notch signaling pathway</keyword>
<dbReference type="CDD" id="cd11302">
    <property type="entry name" value="O-FucT-1"/>
    <property type="match status" value="1"/>
</dbReference>
<keyword evidence="8" id="KW-0256">Endoplasmic reticulum</keyword>
<organism evidence="18 19">
    <name type="scientific">Strongyloides papillosus</name>
    <name type="common">Intestinal threadworm</name>
    <dbReference type="NCBI Taxonomy" id="174720"/>
    <lineage>
        <taxon>Eukaryota</taxon>
        <taxon>Metazoa</taxon>
        <taxon>Ecdysozoa</taxon>
        <taxon>Nematoda</taxon>
        <taxon>Chromadorea</taxon>
        <taxon>Rhabditida</taxon>
        <taxon>Tylenchina</taxon>
        <taxon>Panagrolaimomorpha</taxon>
        <taxon>Strongyloidoidea</taxon>
        <taxon>Strongyloididae</taxon>
        <taxon>Strongyloides</taxon>
    </lineage>
</organism>
<reference evidence="19" key="1">
    <citation type="submission" date="2017-02" db="UniProtKB">
        <authorList>
            <consortium name="WormBaseParasite"/>
        </authorList>
    </citation>
    <scope>IDENTIFICATION</scope>
</reference>
<evidence type="ECO:0000313" key="19">
    <source>
        <dbReference type="WBParaSite" id="SPAL_0001155800.1"/>
    </source>
</evidence>
<dbReference type="PANTHER" id="PTHR21420">
    <property type="entry name" value="GDP-FUCOSE PROTEIN O-FUCOSYLTRANSFERASE 1"/>
    <property type="match status" value="1"/>
</dbReference>
<keyword evidence="12" id="KW-0294">Fucose metabolism</keyword>
<proteinExistence type="inferred from homology"/>
<protein>
    <recommendedName>
        <fullName evidence="5">GDP-fucose protein O-fucosyltransferase 1</fullName>
        <ecNumber evidence="4">2.4.1.221</ecNumber>
    </recommendedName>
    <alternativeName>
        <fullName evidence="14">Peptide-O-fucosyltransferase 1</fullName>
    </alternativeName>
</protein>
<sequence>MIFQTIIILVLLNLISSYEVDPKGYVAYCPCMGKIYYKYFNAFLGRFGNQMEHFLGALSFSKSLGRTLILPPLVEYISGKPSAVMVEFDRYFQIKPLEEYHRVITMKNFMRNLSDLVWPKEKRYAFCWSPRNSVYDESAPAGCQAKEGNPFGPFWDNFNIEFVGDVYYGDIPGGYQLSSHKYVDEWNSRFNAKDYPVLSFTSAPGQFPAKQKDRQLQRYIRWSSRITSQAKKFIEQNLPKPFVGIHLRNDIDWSRVCEHIGTYSPTPIFSSEQCTGINNIKGKLTKEVCFPSKKTILHDLEKVVKEKNIKSIFVSSDKDHMIEEINDHFKEFNITAHRLEDNDSHVSLAILQASNHFIGNCVSTFTAFVARSREFSNANASRPTTFFGFIPEVKKRKIEL</sequence>
<accession>A0A0N5C0N0</accession>
<evidence type="ECO:0000256" key="2">
    <source>
        <dbReference type="ARBA" id="ARBA00004922"/>
    </source>
</evidence>
<evidence type="ECO:0000256" key="3">
    <source>
        <dbReference type="ARBA" id="ARBA00010626"/>
    </source>
</evidence>
<dbReference type="PANTHER" id="PTHR21420:SF10">
    <property type="entry name" value="GDP-FUCOSE PROTEIN O-FUCOSYLTRANSFERASE 1"/>
    <property type="match status" value="1"/>
</dbReference>
<dbReference type="GO" id="GO:0046922">
    <property type="term" value="F:peptide-O-fucosyltransferase activity"/>
    <property type="evidence" value="ECO:0007669"/>
    <property type="project" value="UniProtKB-EC"/>
</dbReference>
<evidence type="ECO:0000256" key="13">
    <source>
        <dbReference type="ARBA" id="ARBA00023277"/>
    </source>
</evidence>
<evidence type="ECO:0000256" key="8">
    <source>
        <dbReference type="ARBA" id="ARBA00022824"/>
    </source>
</evidence>
<keyword evidence="7" id="KW-0808">Transferase</keyword>
<dbReference type="GO" id="GO:0005783">
    <property type="term" value="C:endoplasmic reticulum"/>
    <property type="evidence" value="ECO:0007669"/>
    <property type="project" value="UniProtKB-SubCell"/>
</dbReference>
<evidence type="ECO:0000256" key="4">
    <source>
        <dbReference type="ARBA" id="ARBA00012196"/>
    </source>
</evidence>
<keyword evidence="6" id="KW-0328">Glycosyltransferase</keyword>
<keyword evidence="18" id="KW-1185">Reference proteome</keyword>
<dbReference type="InterPro" id="IPR019378">
    <property type="entry name" value="GDP-Fuc_O-FucTrfase"/>
</dbReference>
<dbReference type="AlphaFoldDB" id="A0A0N5C0N0"/>
<evidence type="ECO:0000256" key="6">
    <source>
        <dbReference type="ARBA" id="ARBA00022676"/>
    </source>
</evidence>
<comment type="catalytic activity">
    <reaction evidence="15">
        <text>L-threonyl-[protein] + GDP-beta-L-fucose = 3-O-(alpha-L-fucosyl)-L-threonyl-[protein] + GDP + H(+)</text>
        <dbReference type="Rhea" id="RHEA:70491"/>
        <dbReference type="Rhea" id="RHEA-COMP:11060"/>
        <dbReference type="Rhea" id="RHEA-COMP:17915"/>
        <dbReference type="ChEBI" id="CHEBI:15378"/>
        <dbReference type="ChEBI" id="CHEBI:30013"/>
        <dbReference type="ChEBI" id="CHEBI:57273"/>
        <dbReference type="ChEBI" id="CHEBI:58189"/>
        <dbReference type="ChEBI" id="CHEBI:189631"/>
        <dbReference type="EC" id="2.4.1.221"/>
    </reaction>
    <physiologicalReaction direction="left-to-right" evidence="15">
        <dbReference type="Rhea" id="RHEA:70492"/>
    </physiologicalReaction>
</comment>
<evidence type="ECO:0000256" key="17">
    <source>
        <dbReference type="SAM" id="SignalP"/>
    </source>
</evidence>
<dbReference type="EC" id="2.4.1.221" evidence="4"/>
<keyword evidence="10" id="KW-1015">Disulfide bond</keyword>
<name>A0A0N5C0N0_STREA</name>
<evidence type="ECO:0000256" key="5">
    <source>
        <dbReference type="ARBA" id="ARBA00021745"/>
    </source>
</evidence>
<dbReference type="Gene3D" id="3.40.50.11350">
    <property type="match status" value="1"/>
</dbReference>
<evidence type="ECO:0000256" key="16">
    <source>
        <dbReference type="ARBA" id="ARBA00048647"/>
    </source>
</evidence>
<evidence type="ECO:0000256" key="11">
    <source>
        <dbReference type="ARBA" id="ARBA00023180"/>
    </source>
</evidence>
<dbReference type="STRING" id="174720.A0A0N5C0N0"/>
<evidence type="ECO:0000256" key="10">
    <source>
        <dbReference type="ARBA" id="ARBA00023157"/>
    </source>
</evidence>
<keyword evidence="11" id="KW-0325">Glycoprotein</keyword>
<comment type="catalytic activity">
    <reaction evidence="16">
        <text>L-seryl-[protein] + GDP-beta-L-fucose = 3-O-(alpha-L-fucosyl)-L-seryl-[protein] + GDP + H(+)</text>
        <dbReference type="Rhea" id="RHEA:63644"/>
        <dbReference type="Rhea" id="RHEA-COMP:9863"/>
        <dbReference type="Rhea" id="RHEA-COMP:17914"/>
        <dbReference type="ChEBI" id="CHEBI:15378"/>
        <dbReference type="ChEBI" id="CHEBI:29999"/>
        <dbReference type="ChEBI" id="CHEBI:57273"/>
        <dbReference type="ChEBI" id="CHEBI:58189"/>
        <dbReference type="ChEBI" id="CHEBI:189632"/>
        <dbReference type="EC" id="2.4.1.221"/>
    </reaction>
    <physiologicalReaction direction="left-to-right" evidence="16">
        <dbReference type="Rhea" id="RHEA:63645"/>
    </physiologicalReaction>
</comment>
<dbReference type="UniPathway" id="UPA00378"/>
<evidence type="ECO:0000256" key="9">
    <source>
        <dbReference type="ARBA" id="ARBA00022976"/>
    </source>
</evidence>
<keyword evidence="13" id="KW-0119">Carbohydrate metabolism</keyword>
<comment type="subcellular location">
    <subcellularLocation>
        <location evidence="1">Endoplasmic reticulum</location>
    </subcellularLocation>
</comment>
<dbReference type="Pfam" id="PF10250">
    <property type="entry name" value="O-FucT"/>
    <property type="match status" value="1"/>
</dbReference>
<evidence type="ECO:0000313" key="18">
    <source>
        <dbReference type="Proteomes" id="UP000046392"/>
    </source>
</evidence>
<keyword evidence="17" id="KW-0732">Signal</keyword>
<dbReference type="WBParaSite" id="SPAL_0001155800.1">
    <property type="protein sequence ID" value="SPAL_0001155800.1"/>
    <property type="gene ID" value="SPAL_0001155800"/>
</dbReference>
<feature type="signal peptide" evidence="17">
    <location>
        <begin position="1"/>
        <end position="17"/>
    </location>
</feature>
<dbReference type="Gene3D" id="3.40.50.11340">
    <property type="match status" value="1"/>
</dbReference>
<comment type="similarity">
    <text evidence="3">Belongs to the glycosyltransferase 65 family.</text>
</comment>
<evidence type="ECO:0000256" key="15">
    <source>
        <dbReference type="ARBA" id="ARBA00047273"/>
    </source>
</evidence>
<evidence type="ECO:0000256" key="14">
    <source>
        <dbReference type="ARBA" id="ARBA00033080"/>
    </source>
</evidence>
<dbReference type="GO" id="GO:0006004">
    <property type="term" value="P:fucose metabolic process"/>
    <property type="evidence" value="ECO:0007669"/>
    <property type="project" value="UniProtKB-KW"/>
</dbReference>